<proteinExistence type="predicted"/>
<gene>
    <name evidence="2" type="ORF">HAX54_008041</name>
</gene>
<evidence type="ECO:0000313" key="3">
    <source>
        <dbReference type="Proteomes" id="UP000823775"/>
    </source>
</evidence>
<protein>
    <submittedName>
        <fullName evidence="2">Uncharacterized protein</fullName>
    </submittedName>
</protein>
<comment type="caution">
    <text evidence="2">The sequence shown here is derived from an EMBL/GenBank/DDBJ whole genome shotgun (WGS) entry which is preliminary data.</text>
</comment>
<organism evidence="2 3">
    <name type="scientific">Datura stramonium</name>
    <name type="common">Jimsonweed</name>
    <name type="synonym">Common thornapple</name>
    <dbReference type="NCBI Taxonomy" id="4076"/>
    <lineage>
        <taxon>Eukaryota</taxon>
        <taxon>Viridiplantae</taxon>
        <taxon>Streptophyta</taxon>
        <taxon>Embryophyta</taxon>
        <taxon>Tracheophyta</taxon>
        <taxon>Spermatophyta</taxon>
        <taxon>Magnoliopsida</taxon>
        <taxon>eudicotyledons</taxon>
        <taxon>Gunneridae</taxon>
        <taxon>Pentapetalae</taxon>
        <taxon>asterids</taxon>
        <taxon>lamiids</taxon>
        <taxon>Solanales</taxon>
        <taxon>Solanaceae</taxon>
        <taxon>Solanoideae</taxon>
        <taxon>Datureae</taxon>
        <taxon>Datura</taxon>
    </lineage>
</organism>
<reference evidence="2 3" key="1">
    <citation type="journal article" date="2021" name="BMC Genomics">
        <title>Datura genome reveals duplications of psychoactive alkaloid biosynthetic genes and high mutation rate following tissue culture.</title>
        <authorList>
            <person name="Rajewski A."/>
            <person name="Carter-House D."/>
            <person name="Stajich J."/>
            <person name="Litt A."/>
        </authorList>
    </citation>
    <scope>NUCLEOTIDE SEQUENCE [LARGE SCALE GENOMIC DNA]</scope>
    <source>
        <strain evidence="2">AR-01</strain>
    </source>
</reference>
<sequence length="272" mass="29168">MGSQSQQLSDGFFCTQAPKVDIGKSSFVDGASTNAELKKELNDFRLHVDVKFGEILEALGHLTKKLEEKKSNECCYSRGGDTVFPDLGMDVDEDAYKVAPKSTLNVCEVGVGGKKTDIVGGRVHVGENIGEVNVNEQVSQPNFSFVSMPTINVNVAVYDKAVVDGGVPRQDVAQPTTYVVVEVDHTLGSVARVGNELTSGVFVKGVTVNESVVDPPSKDATCEALVGQVAYEVPVRVIYTFTESEHDSRECEISPGSTVVEIGDDDKTPAVY</sequence>
<feature type="region of interest" description="Disordered" evidence="1">
    <location>
        <begin position="250"/>
        <end position="272"/>
    </location>
</feature>
<evidence type="ECO:0000256" key="1">
    <source>
        <dbReference type="SAM" id="MobiDB-lite"/>
    </source>
</evidence>
<accession>A0ABS8TCK7</accession>
<name>A0ABS8TCK7_DATST</name>
<dbReference type="EMBL" id="JACEIK010001414">
    <property type="protein sequence ID" value="MCD7469190.1"/>
    <property type="molecule type" value="Genomic_DNA"/>
</dbReference>
<evidence type="ECO:0000313" key="2">
    <source>
        <dbReference type="EMBL" id="MCD7469190.1"/>
    </source>
</evidence>
<dbReference type="Proteomes" id="UP000823775">
    <property type="component" value="Unassembled WGS sequence"/>
</dbReference>
<keyword evidence="3" id="KW-1185">Reference proteome</keyword>